<keyword evidence="11" id="KW-1185">Reference proteome</keyword>
<dbReference type="AlphaFoldDB" id="A0A1J5NDD3"/>
<accession>A0A1J5NDD3</accession>
<evidence type="ECO:0000313" key="10">
    <source>
        <dbReference type="EMBL" id="OIQ49729.1"/>
    </source>
</evidence>
<dbReference type="Pfam" id="PF00877">
    <property type="entry name" value="NLPC_P60"/>
    <property type="match status" value="1"/>
</dbReference>
<dbReference type="GO" id="GO:0008234">
    <property type="term" value="F:cysteine-type peptidase activity"/>
    <property type="evidence" value="ECO:0007669"/>
    <property type="project" value="UniProtKB-KW"/>
</dbReference>
<keyword evidence="2" id="KW-0645">Protease</keyword>
<feature type="domain" description="SH3b1" evidence="8">
    <location>
        <begin position="146"/>
        <end position="198"/>
    </location>
</feature>
<feature type="signal peptide" evidence="5">
    <location>
        <begin position="1"/>
        <end position="26"/>
    </location>
</feature>
<name>A0A1J5NDD3_9BACT</name>
<organism evidence="10 11">
    <name type="scientific">Pseudodesulfovibrio hydrargyri</name>
    <dbReference type="NCBI Taxonomy" id="2125990"/>
    <lineage>
        <taxon>Bacteria</taxon>
        <taxon>Pseudomonadati</taxon>
        <taxon>Thermodesulfobacteriota</taxon>
        <taxon>Desulfovibrionia</taxon>
        <taxon>Desulfovibrionales</taxon>
        <taxon>Desulfovibrionaceae</taxon>
    </lineage>
</organism>
<evidence type="ECO:0000259" key="9">
    <source>
        <dbReference type="Pfam" id="PF12914"/>
    </source>
</evidence>
<keyword evidence="4" id="KW-0788">Thiol protease</keyword>
<dbReference type="SUPFAM" id="SSF54001">
    <property type="entry name" value="Cysteine proteinases"/>
    <property type="match status" value="1"/>
</dbReference>
<dbReference type="Pfam" id="PF12914">
    <property type="entry name" value="SH3_7"/>
    <property type="match status" value="1"/>
</dbReference>
<dbReference type="InterPro" id="IPR039439">
    <property type="entry name" value="SH3b1_dom"/>
</dbReference>
<protein>
    <submittedName>
        <fullName evidence="10">SH3 domain of the SH3b1 type</fullName>
    </submittedName>
</protein>
<evidence type="ECO:0000313" key="11">
    <source>
        <dbReference type="Proteomes" id="UP000181901"/>
    </source>
</evidence>
<evidence type="ECO:0000256" key="4">
    <source>
        <dbReference type="ARBA" id="ARBA00022807"/>
    </source>
</evidence>
<keyword evidence="5" id="KW-0732">Signal</keyword>
<feature type="domain" description="NLPC/P60 N-terminal" evidence="7">
    <location>
        <begin position="13"/>
        <end position="120"/>
    </location>
</feature>
<feature type="domain" description="SH3b2-type SH3" evidence="9">
    <location>
        <begin position="206"/>
        <end position="247"/>
    </location>
</feature>
<comment type="similarity">
    <text evidence="1">Belongs to the peptidase C40 family.</text>
</comment>
<dbReference type="Gene3D" id="3.90.1720.10">
    <property type="entry name" value="endopeptidase domain like (from Nostoc punctiforme)"/>
    <property type="match status" value="1"/>
</dbReference>
<dbReference type="InterPro" id="IPR026864">
    <property type="entry name" value="SH3b2-type_SH3"/>
</dbReference>
<evidence type="ECO:0000259" key="7">
    <source>
        <dbReference type="Pfam" id="PF12912"/>
    </source>
</evidence>
<feature type="domain" description="NlpC/P60" evidence="6">
    <location>
        <begin position="305"/>
        <end position="386"/>
    </location>
</feature>
<dbReference type="InterPro" id="IPR027017">
    <property type="entry name" value="P60_peptidase_YkfC"/>
</dbReference>
<evidence type="ECO:0000259" key="8">
    <source>
        <dbReference type="Pfam" id="PF12913"/>
    </source>
</evidence>
<reference evidence="10 11" key="1">
    <citation type="submission" date="2015-09" db="EMBL/GenBank/DDBJ databases">
        <title>Genome of Desulfovibrio dechloracetivorans BerOc1, a mercury methylating strain isolated from highly hydrocarbons and metals contaminated coastal sediments.</title>
        <authorList>
            <person name="Goni Urriza M."/>
            <person name="Gassie C."/>
            <person name="Bouchez O."/>
            <person name="Klopp C."/>
            <person name="Ranchou-Peyruse A."/>
            <person name="Remy G."/>
        </authorList>
    </citation>
    <scope>NUCLEOTIDE SEQUENCE [LARGE SCALE GENOMIC DNA]</scope>
    <source>
        <strain evidence="10 11">BerOc1</strain>
    </source>
</reference>
<dbReference type="Proteomes" id="UP000181901">
    <property type="component" value="Unassembled WGS sequence"/>
</dbReference>
<feature type="chain" id="PRO_5009635659" evidence="5">
    <location>
        <begin position="27"/>
        <end position="447"/>
    </location>
</feature>
<evidence type="ECO:0000256" key="2">
    <source>
        <dbReference type="ARBA" id="ARBA00022670"/>
    </source>
</evidence>
<sequence length="447" mass="48342">MRRTGLSAFPFPLLLAALLLTGAGCAVREADAPLMLPAQDAGAYHGLPGDALLMGPEVQGVAWSDFLARHFDPWERTRPEYPADKVFWGLAAFADKPVYGENLRPRGPAWLDAMAEASKAAGYPSLNRRAIAVANTAMRVLPTEKPAFGDPGQAGEGFPFDYLQNSLVLAGTPLYASHESADRAWVLVESRFAYGWVRRADIAWVDDDFAKTFRTGAYAALVREGVSLADTDGVFRFKGFIGTLLPVAESVKSTEDGGLTVMVPARDVLGRAVVRYAHVAPGDALPAPLAPTPDNFAMLADRMLGEPYGWGGLYTDRDCSATVMDLMAAFGVFLPRNSSQQARLGWVEPLDGESDAAKKARLLEEGVPFLTLVRKPGHIMLYIGSKDGEPVVLQTIWGLKTRQSGVEGRRVIGRTVISTLEPGANLRHLARPEGVLLHTVRSFNTLP</sequence>
<dbReference type="Pfam" id="PF12912">
    <property type="entry name" value="N_NLPC_P60"/>
    <property type="match status" value="1"/>
</dbReference>
<dbReference type="Pfam" id="PF12913">
    <property type="entry name" value="SH3_6"/>
    <property type="match status" value="1"/>
</dbReference>
<comment type="caution">
    <text evidence="10">The sequence shown here is derived from an EMBL/GenBank/DDBJ whole genome shotgun (WGS) entry which is preliminary data.</text>
</comment>
<keyword evidence="3" id="KW-0378">Hydrolase</keyword>
<evidence type="ECO:0000259" key="6">
    <source>
        <dbReference type="Pfam" id="PF00877"/>
    </source>
</evidence>
<evidence type="ECO:0000256" key="3">
    <source>
        <dbReference type="ARBA" id="ARBA00022801"/>
    </source>
</evidence>
<dbReference type="InterPro" id="IPR000064">
    <property type="entry name" value="NLP_P60_dom"/>
</dbReference>
<dbReference type="PROSITE" id="PS51257">
    <property type="entry name" value="PROKAR_LIPOPROTEIN"/>
    <property type="match status" value="1"/>
</dbReference>
<dbReference type="GO" id="GO:0006508">
    <property type="term" value="P:proteolysis"/>
    <property type="evidence" value="ECO:0007669"/>
    <property type="project" value="UniProtKB-KW"/>
</dbReference>
<dbReference type="PIRSF" id="PIRSF019015">
    <property type="entry name" value="P60_peptidase_YkfC"/>
    <property type="match status" value="1"/>
</dbReference>
<gene>
    <name evidence="10" type="ORF">BerOc1_01654</name>
</gene>
<dbReference type="InterPro" id="IPR025606">
    <property type="entry name" value="NLPC/P60_N_dom"/>
</dbReference>
<proteinExistence type="inferred from homology"/>
<dbReference type="OrthoDB" id="9799970at2"/>
<dbReference type="RefSeq" id="WP_071545220.1">
    <property type="nucleotide sequence ID" value="NZ_LKAQ01000004.1"/>
</dbReference>
<dbReference type="InterPro" id="IPR038765">
    <property type="entry name" value="Papain-like_cys_pep_sf"/>
</dbReference>
<dbReference type="EMBL" id="LKAQ01000004">
    <property type="protein sequence ID" value="OIQ49729.1"/>
    <property type="molecule type" value="Genomic_DNA"/>
</dbReference>
<evidence type="ECO:0000256" key="5">
    <source>
        <dbReference type="SAM" id="SignalP"/>
    </source>
</evidence>
<evidence type="ECO:0000256" key="1">
    <source>
        <dbReference type="ARBA" id="ARBA00007074"/>
    </source>
</evidence>